<dbReference type="CDD" id="cd05259">
    <property type="entry name" value="PCBER_SDR_a"/>
    <property type="match status" value="1"/>
</dbReference>
<protein>
    <submittedName>
        <fullName evidence="4">Isoflavone reductase-like protein</fullName>
    </submittedName>
</protein>
<dbReference type="InterPro" id="IPR008030">
    <property type="entry name" value="NmrA-like"/>
</dbReference>
<organism evidence="4 5">
    <name type="scientific">Lachnellula suecica</name>
    <dbReference type="NCBI Taxonomy" id="602035"/>
    <lineage>
        <taxon>Eukaryota</taxon>
        <taxon>Fungi</taxon>
        <taxon>Dikarya</taxon>
        <taxon>Ascomycota</taxon>
        <taxon>Pezizomycotina</taxon>
        <taxon>Leotiomycetes</taxon>
        <taxon>Helotiales</taxon>
        <taxon>Lachnaceae</taxon>
        <taxon>Lachnellula</taxon>
    </lineage>
</organism>
<accession>A0A8T9CHA3</accession>
<dbReference type="SUPFAM" id="SSF51735">
    <property type="entry name" value="NAD(P)-binding Rossmann-fold domains"/>
    <property type="match status" value="1"/>
</dbReference>
<keyword evidence="5" id="KW-1185">Reference proteome</keyword>
<sequence>MSSIKNVIVIGANGSIGASIFKALVDSSKFNVSVLARPESTAEYAANIKVFRSDYSDSSLVEVFKGQDAVVSALGAAGMFEQIKIIDAAVQAGVKRYLPSEYGCNTQNEKATALIPAFGFKVKVIEHLKQQEAKGLSWTAIESGPAFDMCIQAGIAGFNINTSQAVIMDGGNRAYSASNMSQIGNAVVAVLAKPEETANQFLYIDSFTTTQNEILAELEKATGKKWEVTHSTSDAAAKEGTELFGKGDFAGLFLLLSAIMLGEGYGSDFTQDAALANQKLGLPEQSLAETVKALAAGKSV</sequence>
<keyword evidence="2" id="KW-0560">Oxidoreductase</keyword>
<comment type="caution">
    <text evidence="4">The sequence shown here is derived from an EMBL/GenBank/DDBJ whole genome shotgun (WGS) entry which is preliminary data.</text>
</comment>
<dbReference type="PANTHER" id="PTHR47706">
    <property type="entry name" value="NMRA-LIKE FAMILY PROTEIN"/>
    <property type="match status" value="1"/>
</dbReference>
<proteinExistence type="predicted"/>
<keyword evidence="1" id="KW-0521">NADP</keyword>
<reference evidence="4 5" key="1">
    <citation type="submission" date="2018-05" db="EMBL/GenBank/DDBJ databases">
        <title>Genome sequencing and assembly of the regulated plant pathogen Lachnellula willkommii and related sister species for the development of diagnostic species identification markers.</title>
        <authorList>
            <person name="Giroux E."/>
            <person name="Bilodeau G."/>
        </authorList>
    </citation>
    <scope>NUCLEOTIDE SEQUENCE [LARGE SCALE GENOMIC DNA]</scope>
    <source>
        <strain evidence="4 5">CBS 268.59</strain>
    </source>
</reference>
<dbReference type="GO" id="GO:0016491">
    <property type="term" value="F:oxidoreductase activity"/>
    <property type="evidence" value="ECO:0007669"/>
    <property type="project" value="UniProtKB-KW"/>
</dbReference>
<evidence type="ECO:0000259" key="3">
    <source>
        <dbReference type="Pfam" id="PF05368"/>
    </source>
</evidence>
<feature type="domain" description="NmrA-like" evidence="3">
    <location>
        <begin position="5"/>
        <end position="232"/>
    </location>
</feature>
<dbReference type="PANTHER" id="PTHR47706:SF9">
    <property type="entry name" value="NMRA-LIKE DOMAIN-CONTAINING PROTEIN-RELATED"/>
    <property type="match status" value="1"/>
</dbReference>
<dbReference type="InterPro" id="IPR051609">
    <property type="entry name" value="NmrA/Isoflavone_reductase-like"/>
</dbReference>
<dbReference type="Proteomes" id="UP000469558">
    <property type="component" value="Unassembled WGS sequence"/>
</dbReference>
<evidence type="ECO:0000313" key="5">
    <source>
        <dbReference type="Proteomes" id="UP000469558"/>
    </source>
</evidence>
<dbReference type="Gene3D" id="3.90.25.10">
    <property type="entry name" value="UDP-galactose 4-epimerase, domain 1"/>
    <property type="match status" value="1"/>
</dbReference>
<dbReference type="InterPro" id="IPR045312">
    <property type="entry name" value="PCBER-like"/>
</dbReference>
<gene>
    <name evidence="4" type="primary">IRL_2</name>
    <name evidence="4" type="ORF">LSUE1_G003239</name>
</gene>
<dbReference type="Gene3D" id="3.40.50.720">
    <property type="entry name" value="NAD(P)-binding Rossmann-like Domain"/>
    <property type="match status" value="1"/>
</dbReference>
<dbReference type="Pfam" id="PF05368">
    <property type="entry name" value="NmrA"/>
    <property type="match status" value="1"/>
</dbReference>
<name>A0A8T9CHA3_9HELO</name>
<dbReference type="AlphaFoldDB" id="A0A8T9CHA3"/>
<evidence type="ECO:0000313" key="4">
    <source>
        <dbReference type="EMBL" id="TVY83400.1"/>
    </source>
</evidence>
<dbReference type="OrthoDB" id="9984533at2759"/>
<dbReference type="EMBL" id="QGMK01000196">
    <property type="protein sequence ID" value="TVY83400.1"/>
    <property type="molecule type" value="Genomic_DNA"/>
</dbReference>
<evidence type="ECO:0000256" key="2">
    <source>
        <dbReference type="ARBA" id="ARBA00023002"/>
    </source>
</evidence>
<dbReference type="InterPro" id="IPR036291">
    <property type="entry name" value="NAD(P)-bd_dom_sf"/>
</dbReference>
<evidence type="ECO:0000256" key="1">
    <source>
        <dbReference type="ARBA" id="ARBA00022857"/>
    </source>
</evidence>